<evidence type="ECO:0000313" key="2">
    <source>
        <dbReference type="Proteomes" id="UP000799757"/>
    </source>
</evidence>
<sequence>MIHWQRARVLPLSYNANASHWLLLGAMTRVAGRSMPPGPDACSRSSGRKANIVTWACKESCQLEMHHDKSNNGKIRYGVNTRGNLYYSCTYADGRQLYYYANSDGSCFMKSVDEKSYLCKERLRYLISGRRSSGG</sequence>
<protein>
    <submittedName>
        <fullName evidence="1">Uncharacterized protein</fullName>
    </submittedName>
</protein>
<evidence type="ECO:0000313" key="1">
    <source>
        <dbReference type="EMBL" id="KAF2794221.1"/>
    </source>
</evidence>
<keyword evidence="2" id="KW-1185">Reference proteome</keyword>
<dbReference type="AlphaFoldDB" id="A0A6A6XD48"/>
<proteinExistence type="predicted"/>
<name>A0A6A6XD48_9PLEO</name>
<reference evidence="1" key="1">
    <citation type="journal article" date="2020" name="Stud. Mycol.">
        <title>101 Dothideomycetes genomes: a test case for predicting lifestyles and emergence of pathogens.</title>
        <authorList>
            <person name="Haridas S."/>
            <person name="Albert R."/>
            <person name="Binder M."/>
            <person name="Bloem J."/>
            <person name="Labutti K."/>
            <person name="Salamov A."/>
            <person name="Andreopoulos B."/>
            <person name="Baker S."/>
            <person name="Barry K."/>
            <person name="Bills G."/>
            <person name="Bluhm B."/>
            <person name="Cannon C."/>
            <person name="Castanera R."/>
            <person name="Culley D."/>
            <person name="Daum C."/>
            <person name="Ezra D."/>
            <person name="Gonzalez J."/>
            <person name="Henrissat B."/>
            <person name="Kuo A."/>
            <person name="Liang C."/>
            <person name="Lipzen A."/>
            <person name="Lutzoni F."/>
            <person name="Magnuson J."/>
            <person name="Mondo S."/>
            <person name="Nolan M."/>
            <person name="Ohm R."/>
            <person name="Pangilinan J."/>
            <person name="Park H.-J."/>
            <person name="Ramirez L."/>
            <person name="Alfaro M."/>
            <person name="Sun H."/>
            <person name="Tritt A."/>
            <person name="Yoshinaga Y."/>
            <person name="Zwiers L.-H."/>
            <person name="Turgeon B."/>
            <person name="Goodwin S."/>
            <person name="Spatafora J."/>
            <person name="Crous P."/>
            <person name="Grigoriev I."/>
        </authorList>
    </citation>
    <scope>NUCLEOTIDE SEQUENCE</scope>
    <source>
        <strain evidence="1">CBS 109.77</strain>
    </source>
</reference>
<gene>
    <name evidence="1" type="ORF">K505DRAFT_324910</name>
</gene>
<dbReference type="EMBL" id="MU001898">
    <property type="protein sequence ID" value="KAF2794221.1"/>
    <property type="molecule type" value="Genomic_DNA"/>
</dbReference>
<organism evidence="1 2">
    <name type="scientific">Melanomma pulvis-pyrius CBS 109.77</name>
    <dbReference type="NCBI Taxonomy" id="1314802"/>
    <lineage>
        <taxon>Eukaryota</taxon>
        <taxon>Fungi</taxon>
        <taxon>Dikarya</taxon>
        <taxon>Ascomycota</taxon>
        <taxon>Pezizomycotina</taxon>
        <taxon>Dothideomycetes</taxon>
        <taxon>Pleosporomycetidae</taxon>
        <taxon>Pleosporales</taxon>
        <taxon>Melanommataceae</taxon>
        <taxon>Melanomma</taxon>
    </lineage>
</organism>
<accession>A0A6A6XD48</accession>
<dbReference type="Proteomes" id="UP000799757">
    <property type="component" value="Unassembled WGS sequence"/>
</dbReference>